<feature type="compositionally biased region" description="Basic residues" evidence="1">
    <location>
        <begin position="173"/>
        <end position="186"/>
    </location>
</feature>
<dbReference type="PROSITE" id="PS51257">
    <property type="entry name" value="PROKAR_LIPOPROTEIN"/>
    <property type="match status" value="1"/>
</dbReference>
<evidence type="ECO:0000313" key="3">
    <source>
        <dbReference type="Proteomes" id="UP000198372"/>
    </source>
</evidence>
<feature type="compositionally biased region" description="Low complexity" evidence="1">
    <location>
        <begin position="237"/>
        <end position="255"/>
    </location>
</feature>
<feature type="region of interest" description="Disordered" evidence="1">
    <location>
        <begin position="61"/>
        <end position="85"/>
    </location>
</feature>
<dbReference type="Proteomes" id="UP000198372">
    <property type="component" value="Unassembled WGS sequence"/>
</dbReference>
<evidence type="ECO:0000256" key="1">
    <source>
        <dbReference type="SAM" id="MobiDB-lite"/>
    </source>
</evidence>
<sequence length="435" mass="48194">MSLPLLRTFLRAFVPSTLVLRPTFLQTPLPSLLACQTNFLNPNPLAFKSQPVPFFTPQRPSHFRSPTLPRRHFSTSPPSTYARPTMLPRCTTFGAQQQKSIEQRIDGDGRMVWQNGRWVFKTRAFKSRTTPSPKPIVSPSISNTSIPSTTASQTPMMTDPSRPESQAQNSAAGRRRRRRARSRSRNKPSSPDNVIQPVREVPSSPSSNKTRQRSIDAVSNEPNPIIVSPKSIPTPNALASKSTAHATTTSTAHLAAEPRECSTLSTGIIPPTSPRFHVSNFFDSNHSHLARAELTPPSAYAITVAPTIFTAVPTAGPSPNITSNWPSHILDSHFSHLRTTWYHHRLLLHLRTLHPMRNPSHLLPLRVPPSSFPAPTLISLSLLSEADTVHLPSSATTFYPLMWGTYQKLYNTGVSGKALKRAKGLLRECWRMGCV</sequence>
<dbReference type="AlphaFoldDB" id="A0A238FKU1"/>
<accession>A0A238FKU1</accession>
<keyword evidence="3" id="KW-1185">Reference proteome</keyword>
<protein>
    <submittedName>
        <fullName evidence="2">BQ2448_6842 protein</fullName>
    </submittedName>
</protein>
<dbReference type="EMBL" id="FMSP01000020">
    <property type="protein sequence ID" value="SCV74410.1"/>
    <property type="molecule type" value="Genomic_DNA"/>
</dbReference>
<dbReference type="OrthoDB" id="10496018at2759"/>
<reference evidence="3" key="1">
    <citation type="submission" date="2016-09" db="EMBL/GenBank/DDBJ databases">
        <authorList>
            <person name="Jeantristanb JTB J.-T."/>
            <person name="Ricardo R."/>
        </authorList>
    </citation>
    <scope>NUCLEOTIDE SEQUENCE [LARGE SCALE GENOMIC DNA]</scope>
</reference>
<evidence type="ECO:0000313" key="2">
    <source>
        <dbReference type="EMBL" id="SCV74410.1"/>
    </source>
</evidence>
<feature type="compositionally biased region" description="Low complexity" evidence="1">
    <location>
        <begin position="135"/>
        <end position="152"/>
    </location>
</feature>
<proteinExistence type="predicted"/>
<name>A0A238FKU1_9BASI</name>
<dbReference type="STRING" id="269621.A0A238FKU1"/>
<feature type="region of interest" description="Disordered" evidence="1">
    <location>
        <begin position="124"/>
        <end position="258"/>
    </location>
</feature>
<organism evidence="2 3">
    <name type="scientific">Microbotryum intermedium</name>
    <dbReference type="NCBI Taxonomy" id="269621"/>
    <lineage>
        <taxon>Eukaryota</taxon>
        <taxon>Fungi</taxon>
        <taxon>Dikarya</taxon>
        <taxon>Basidiomycota</taxon>
        <taxon>Pucciniomycotina</taxon>
        <taxon>Microbotryomycetes</taxon>
        <taxon>Microbotryales</taxon>
        <taxon>Microbotryaceae</taxon>
        <taxon>Microbotryum</taxon>
    </lineage>
</organism>
<gene>
    <name evidence="2" type="ORF">BQ2448_6842</name>
</gene>